<dbReference type="RefSeq" id="WP_013951391.1">
    <property type="nucleotide sequence ID" value="NC_015722.1"/>
</dbReference>
<accession>F7XWZ2</accession>
<evidence type="ECO:0000313" key="1">
    <source>
        <dbReference type="EMBL" id="AEI89191.1"/>
    </source>
</evidence>
<dbReference type="Proteomes" id="UP000006639">
    <property type="component" value="Chromosome"/>
</dbReference>
<dbReference type="AlphaFoldDB" id="F7XWZ2"/>
<proteinExistence type="predicted"/>
<gene>
    <name evidence="1" type="ordered locus">midi_00907</name>
</gene>
<protein>
    <submittedName>
        <fullName evidence="1">Uncharacterized protein</fullName>
    </submittedName>
</protein>
<reference evidence="1 2" key="1">
    <citation type="journal article" date="2011" name="Mol. Biol. Evol.">
        <title>Phylogenomic evidence for the presence of a flagellum and cbb3 oxidase in the free-living mitochondrial ancestor.</title>
        <authorList>
            <person name="Sassera D."/>
            <person name="Lo N."/>
            <person name="Epis S."/>
            <person name="D'Auria G."/>
            <person name="Montagna M."/>
            <person name="Comandatore F."/>
            <person name="Horner D."/>
            <person name="Pereto J."/>
            <person name="Luciano A.M."/>
            <person name="Franciosi F."/>
            <person name="Ferri E."/>
            <person name="Crotti E."/>
            <person name="Bazzocchi C."/>
            <person name="Daffonchio D."/>
            <person name="Sacchi L."/>
            <person name="Moya A."/>
            <person name="Latorre A."/>
            <person name="Bandi C."/>
        </authorList>
    </citation>
    <scope>NUCLEOTIDE SEQUENCE [LARGE SCALE GENOMIC DNA]</scope>
    <source>
        <strain evidence="1 2">IricVA</strain>
    </source>
</reference>
<organism evidence="1 2">
    <name type="scientific">Midichloria mitochondrii (strain IricVA)</name>
    <dbReference type="NCBI Taxonomy" id="696127"/>
    <lineage>
        <taxon>Bacteria</taxon>
        <taxon>Pseudomonadati</taxon>
        <taxon>Pseudomonadota</taxon>
        <taxon>Alphaproteobacteria</taxon>
        <taxon>Rickettsiales</taxon>
        <taxon>Candidatus Midichloriaceae</taxon>
        <taxon>Candidatus Midichloria</taxon>
    </lineage>
</organism>
<evidence type="ECO:0000313" key="2">
    <source>
        <dbReference type="Proteomes" id="UP000006639"/>
    </source>
</evidence>
<dbReference type="KEGG" id="mmn:midi_00907"/>
<name>F7XWZ2_MIDMI</name>
<dbReference type="EMBL" id="CP002130">
    <property type="protein sequence ID" value="AEI89191.1"/>
    <property type="molecule type" value="Genomic_DNA"/>
</dbReference>
<sequence length="72" mass="7683">METGLFNQLFHIANVSPTPTTTTISTTTTPTTTTSTAQLCTLEQPILKIRDPDGSNGFIITDIISEEEGLGV</sequence>
<keyword evidence="2" id="KW-1185">Reference proteome</keyword>
<dbReference type="HOGENOM" id="CLU_2717916_0_0_5"/>